<dbReference type="Proteomes" id="UP000031121">
    <property type="component" value="Chromosome"/>
</dbReference>
<proteinExistence type="predicted"/>
<keyword evidence="1" id="KW-0472">Membrane</keyword>
<dbReference type="KEGG" id="cbac:JI75_00455"/>
<dbReference type="OrthoDB" id="1097929at2"/>
<evidence type="ECO:0000256" key="1">
    <source>
        <dbReference type="SAM" id="Phobius"/>
    </source>
</evidence>
<protein>
    <submittedName>
        <fullName evidence="2">Membrane protein</fullName>
    </submittedName>
</protein>
<gene>
    <name evidence="2" type="ORF">JI75_00455</name>
</gene>
<evidence type="ECO:0000313" key="3">
    <source>
        <dbReference type="Proteomes" id="UP000031121"/>
    </source>
</evidence>
<evidence type="ECO:0000313" key="2">
    <source>
        <dbReference type="EMBL" id="AJC11400.1"/>
    </source>
</evidence>
<feature type="transmembrane region" description="Helical" evidence="1">
    <location>
        <begin position="74"/>
        <end position="99"/>
    </location>
</feature>
<dbReference type="RefSeq" id="WP_039687941.1">
    <property type="nucleotide sequence ID" value="NZ_CP009302.1"/>
</dbReference>
<accession>A0A0A8B1W0</accession>
<sequence>MVSRRALIGISALVWLWAGYSVLRIGVAEYSPFVGPVAFALTALVFAPFFVMFQKLARKNRVRISNMPTERNNPLTFFTVRSYVIIAFMMTLGIVLRSIPAVPRFFIAFFYVGLGSALFLAGVSYVLYLVRFQRYAEADTRATF</sequence>
<keyword evidence="1" id="KW-1133">Transmembrane helix</keyword>
<dbReference type="HOGENOM" id="CLU_128087_0_0_11"/>
<dbReference type="STRING" id="1531429.JI75_00455"/>
<organism evidence="2 3">
    <name type="scientific">Berryella intestinalis</name>
    <dbReference type="NCBI Taxonomy" id="1531429"/>
    <lineage>
        <taxon>Bacteria</taxon>
        <taxon>Bacillati</taxon>
        <taxon>Actinomycetota</taxon>
        <taxon>Coriobacteriia</taxon>
        <taxon>Eggerthellales</taxon>
        <taxon>Eggerthellaceae</taxon>
        <taxon>Berryella</taxon>
    </lineage>
</organism>
<keyword evidence="1" id="KW-0812">Transmembrane</keyword>
<feature type="transmembrane region" description="Helical" evidence="1">
    <location>
        <begin position="105"/>
        <end position="130"/>
    </location>
</feature>
<reference evidence="2 3" key="2">
    <citation type="journal article" date="2015" name="Genome Announc.">
        <title>Complete Genome Sequence of Coriobacteriaceae Strain 68-1-3, a Novel Mucus-Degrading Isolate from the Swine Intestinal Tract.</title>
        <authorList>
            <person name="Looft T."/>
            <person name="Bayles D.O."/>
            <person name="Alt D.P."/>
            <person name="Stanton T.B."/>
        </authorList>
    </citation>
    <scope>NUCLEOTIDE SEQUENCE [LARGE SCALE GENOMIC DNA]</scope>
    <source>
        <strain evidence="2 3">68-1-3</strain>
    </source>
</reference>
<dbReference type="EMBL" id="CP009302">
    <property type="protein sequence ID" value="AJC11400.1"/>
    <property type="molecule type" value="Genomic_DNA"/>
</dbReference>
<feature type="transmembrane region" description="Helical" evidence="1">
    <location>
        <begin position="34"/>
        <end position="53"/>
    </location>
</feature>
<reference evidence="3" key="1">
    <citation type="submission" date="2014-08" db="EMBL/GenBank/DDBJ databases">
        <title>Coriobacteriaceae sp. complete genome.</title>
        <authorList>
            <person name="Looft T."/>
            <person name="Bayles D.O."/>
            <person name="Stanton T.B."/>
        </authorList>
    </citation>
    <scope>NUCLEOTIDE SEQUENCE [LARGE SCALE GENOMIC DNA]</scope>
    <source>
        <strain evidence="3">68-1-3</strain>
    </source>
</reference>
<dbReference type="AlphaFoldDB" id="A0A0A8B1W0"/>
<name>A0A0A8B1W0_9ACTN</name>
<keyword evidence="3" id="KW-1185">Reference proteome</keyword>